<dbReference type="EMBL" id="JAQQAF010000003">
    <property type="protein sequence ID" value="KAJ8500540.1"/>
    <property type="molecule type" value="Genomic_DNA"/>
</dbReference>
<organism evidence="1 2">
    <name type="scientific">Ensete ventricosum</name>
    <name type="common">Abyssinian banana</name>
    <name type="synonym">Musa ensete</name>
    <dbReference type="NCBI Taxonomy" id="4639"/>
    <lineage>
        <taxon>Eukaryota</taxon>
        <taxon>Viridiplantae</taxon>
        <taxon>Streptophyta</taxon>
        <taxon>Embryophyta</taxon>
        <taxon>Tracheophyta</taxon>
        <taxon>Spermatophyta</taxon>
        <taxon>Magnoliopsida</taxon>
        <taxon>Liliopsida</taxon>
        <taxon>Zingiberales</taxon>
        <taxon>Musaceae</taxon>
        <taxon>Ensete</taxon>
    </lineage>
</organism>
<comment type="caution">
    <text evidence="1">The sequence shown here is derived from an EMBL/GenBank/DDBJ whole genome shotgun (WGS) entry which is preliminary data.</text>
</comment>
<accession>A0AAV8Q4D0</accession>
<sequence length="84" mass="9144">MDSPENCRKDRALGFGFDASSLKRWEALSAGNELLRARKAMCLFGPSIVVAYCCRALRPTLEIGRTKSHSGSTGRAIELNAGKK</sequence>
<reference evidence="1 2" key="1">
    <citation type="submission" date="2022-12" db="EMBL/GenBank/DDBJ databases">
        <title>Chromosome-scale assembly of the Ensete ventricosum genome.</title>
        <authorList>
            <person name="Dussert Y."/>
            <person name="Stocks J."/>
            <person name="Wendawek A."/>
            <person name="Woldeyes F."/>
            <person name="Nichols R.A."/>
            <person name="Borrell J.S."/>
        </authorList>
    </citation>
    <scope>NUCLEOTIDE SEQUENCE [LARGE SCALE GENOMIC DNA]</scope>
    <source>
        <strain evidence="2">cv. Maze</strain>
        <tissue evidence="1">Seeds</tissue>
    </source>
</reference>
<evidence type="ECO:0000313" key="1">
    <source>
        <dbReference type="EMBL" id="KAJ8500540.1"/>
    </source>
</evidence>
<proteinExistence type="predicted"/>
<dbReference type="AlphaFoldDB" id="A0AAV8Q4D0"/>
<protein>
    <submittedName>
        <fullName evidence="1">Uncharacterized protein</fullName>
    </submittedName>
</protein>
<gene>
    <name evidence="1" type="ORF">OPV22_011092</name>
</gene>
<evidence type="ECO:0000313" key="2">
    <source>
        <dbReference type="Proteomes" id="UP001222027"/>
    </source>
</evidence>
<dbReference type="Proteomes" id="UP001222027">
    <property type="component" value="Unassembled WGS sequence"/>
</dbReference>
<keyword evidence="2" id="KW-1185">Reference proteome</keyword>
<name>A0AAV8Q4D0_ENSVE</name>